<organism evidence="2 3">
    <name type="scientific">Pseudobutyrivibrio xylanivorans</name>
    <dbReference type="NCBI Taxonomy" id="185007"/>
    <lineage>
        <taxon>Bacteria</taxon>
        <taxon>Bacillati</taxon>
        <taxon>Bacillota</taxon>
        <taxon>Clostridia</taxon>
        <taxon>Lachnospirales</taxon>
        <taxon>Lachnospiraceae</taxon>
        <taxon>Pseudobutyrivibrio</taxon>
    </lineage>
</organism>
<dbReference type="EMBL" id="CP043028">
    <property type="protein sequence ID" value="QFJ54012.1"/>
    <property type="molecule type" value="Genomic_DNA"/>
</dbReference>
<name>A0A5P6VNM5_PSEXY</name>
<proteinExistence type="predicted"/>
<keyword evidence="2" id="KW-0966">Cell projection</keyword>
<protein>
    <submittedName>
        <fullName evidence="2">Flagellar protein FlaG</fullName>
    </submittedName>
</protein>
<evidence type="ECO:0000313" key="2">
    <source>
        <dbReference type="EMBL" id="QFJ54012.1"/>
    </source>
</evidence>
<dbReference type="Pfam" id="PF03646">
    <property type="entry name" value="FlaG"/>
    <property type="match status" value="1"/>
</dbReference>
<feature type="compositionally biased region" description="Polar residues" evidence="1">
    <location>
        <begin position="8"/>
        <end position="33"/>
    </location>
</feature>
<dbReference type="OrthoDB" id="9799867at2"/>
<dbReference type="PANTHER" id="PTHR37166">
    <property type="entry name" value="PROTEIN FLAG"/>
    <property type="match status" value="1"/>
</dbReference>
<dbReference type="Proteomes" id="UP000327030">
    <property type="component" value="Chromosome 1"/>
</dbReference>
<dbReference type="KEGG" id="pxv:FXF36_03555"/>
<evidence type="ECO:0000256" key="1">
    <source>
        <dbReference type="SAM" id="MobiDB-lite"/>
    </source>
</evidence>
<accession>A0A5P6VNM5</accession>
<keyword evidence="2" id="KW-0282">Flagellum</keyword>
<dbReference type="AlphaFoldDB" id="A0A5P6VNM5"/>
<feature type="compositionally biased region" description="Basic and acidic residues" evidence="1">
    <location>
        <begin position="41"/>
        <end position="65"/>
    </location>
</feature>
<dbReference type="SUPFAM" id="SSF160214">
    <property type="entry name" value="FlaG-like"/>
    <property type="match status" value="1"/>
</dbReference>
<dbReference type="PANTHER" id="PTHR37166:SF1">
    <property type="entry name" value="PROTEIN FLAG"/>
    <property type="match status" value="1"/>
</dbReference>
<keyword evidence="2" id="KW-0969">Cilium</keyword>
<dbReference type="InterPro" id="IPR005186">
    <property type="entry name" value="FlaG"/>
</dbReference>
<sequence>MKIGEVSSAVSSYQGQGSSAKTAPVQETRQSSPVDFATAAKEIRASESEDINPKSKEEQKEKEEETTAGQATSSLKEAISKINSAQGNAEAVFGIHEGTNRVMIKMVDKETKKVIKEFPAEQTLDLIAKAWELAGIMVDEKR</sequence>
<gene>
    <name evidence="2" type="ORF">FXF36_03555</name>
</gene>
<dbReference type="RefSeq" id="WP_151622509.1">
    <property type="nucleotide sequence ID" value="NZ_CP043028.1"/>
</dbReference>
<reference evidence="3" key="1">
    <citation type="submission" date="2019-08" db="EMBL/GenBank/DDBJ databases">
        <title>Complete Genome Sequence of the Polysaccharide-Degrading Rumen Bacterium Pseudobutyrivibrio xylanivorans MA3014.</title>
        <authorList>
            <person name="Palevich N."/>
            <person name="Maclean P.H."/>
            <person name="Kelly W.J."/>
            <person name="Leahy S.C."/>
            <person name="Rakonjac J."/>
            <person name="Attwood G.T."/>
        </authorList>
    </citation>
    <scope>NUCLEOTIDE SEQUENCE [LARGE SCALE GENOMIC DNA]</scope>
    <source>
        <strain evidence="3">MA3014</strain>
    </source>
</reference>
<feature type="region of interest" description="Disordered" evidence="1">
    <location>
        <begin position="1"/>
        <end position="74"/>
    </location>
</feature>
<evidence type="ECO:0000313" key="3">
    <source>
        <dbReference type="Proteomes" id="UP000327030"/>
    </source>
</evidence>
<dbReference type="Gene3D" id="3.30.160.170">
    <property type="entry name" value="FlaG-like"/>
    <property type="match status" value="1"/>
</dbReference>
<dbReference type="InterPro" id="IPR035924">
    <property type="entry name" value="FlaG-like_sf"/>
</dbReference>